<gene>
    <name evidence="1" type="ORF">MLI01_21580</name>
</gene>
<reference evidence="1 2" key="1">
    <citation type="submission" date="2019-06" db="EMBL/GenBank/DDBJ databases">
        <title>Whole genome shotgun sequence of Microbacterium liquefaciens NBRC 15037.</title>
        <authorList>
            <person name="Hosoyama A."/>
            <person name="Uohara A."/>
            <person name="Ohji S."/>
            <person name="Ichikawa N."/>
        </authorList>
    </citation>
    <scope>NUCLEOTIDE SEQUENCE [LARGE SCALE GENOMIC DNA]</scope>
    <source>
        <strain evidence="1 2">NBRC 15037</strain>
    </source>
</reference>
<dbReference type="RefSeq" id="WP_307723086.1">
    <property type="nucleotide sequence ID" value="NZ_BJNQ01000014.1"/>
</dbReference>
<comment type="caution">
    <text evidence="1">The sequence shown here is derived from an EMBL/GenBank/DDBJ whole genome shotgun (WGS) entry which is preliminary data.</text>
</comment>
<evidence type="ECO:0000313" key="1">
    <source>
        <dbReference type="EMBL" id="GEC76013.1"/>
    </source>
</evidence>
<organism evidence="1 2">
    <name type="scientific">Microbacterium maritypicum</name>
    <name type="common">Microbacterium liquefaciens</name>
    <dbReference type="NCBI Taxonomy" id="33918"/>
    <lineage>
        <taxon>Bacteria</taxon>
        <taxon>Bacillati</taxon>
        <taxon>Actinomycetota</taxon>
        <taxon>Actinomycetes</taxon>
        <taxon>Micrococcales</taxon>
        <taxon>Microbacteriaceae</taxon>
        <taxon>Microbacterium</taxon>
    </lineage>
</organism>
<dbReference type="AlphaFoldDB" id="A0A4Y4BBK7"/>
<dbReference type="EMBL" id="BJNQ01000014">
    <property type="protein sequence ID" value="GEC76013.1"/>
    <property type="molecule type" value="Genomic_DNA"/>
</dbReference>
<evidence type="ECO:0000313" key="2">
    <source>
        <dbReference type="Proteomes" id="UP000317410"/>
    </source>
</evidence>
<protein>
    <submittedName>
        <fullName evidence="1">Uncharacterized protein</fullName>
    </submittedName>
</protein>
<accession>A0A4Y4BBK7</accession>
<dbReference type="Proteomes" id="UP000317410">
    <property type="component" value="Unassembled WGS sequence"/>
</dbReference>
<name>A0A4Y4BBK7_MICMQ</name>
<proteinExistence type="predicted"/>
<sequence length="46" mass="4600">MTQTYADVSDGFKAAVSGSGALLDAIEKGQTATVDALKAASIPVTE</sequence>